<gene>
    <name evidence="6" type="ORF">SAMN05421854_11572</name>
</gene>
<dbReference type="PANTHER" id="PTHR30055">
    <property type="entry name" value="HTH-TYPE TRANSCRIPTIONAL REGULATOR RUTR"/>
    <property type="match status" value="1"/>
</dbReference>
<keyword evidence="3" id="KW-0804">Transcription</keyword>
<evidence type="ECO:0000256" key="4">
    <source>
        <dbReference type="PROSITE-ProRule" id="PRU00335"/>
    </source>
</evidence>
<name>A0A1I5ZGY1_9PSEU</name>
<dbReference type="OrthoDB" id="4456617at2"/>
<reference evidence="6 7" key="1">
    <citation type="submission" date="2016-10" db="EMBL/GenBank/DDBJ databases">
        <authorList>
            <person name="de Groot N.N."/>
        </authorList>
    </citation>
    <scope>NUCLEOTIDE SEQUENCE [LARGE SCALE GENOMIC DNA]</scope>
    <source>
        <strain evidence="6 7">DSM 44637</strain>
    </source>
</reference>
<dbReference type="AlphaFoldDB" id="A0A1I5ZGY1"/>
<evidence type="ECO:0000259" key="5">
    <source>
        <dbReference type="PROSITE" id="PS50977"/>
    </source>
</evidence>
<dbReference type="RefSeq" id="WP_093576388.1">
    <property type="nucleotide sequence ID" value="NZ_FOWC01000015.1"/>
</dbReference>
<dbReference type="STRING" id="112413.SAMN05421854_11572"/>
<keyword evidence="2 4" id="KW-0238">DNA-binding</keyword>
<feature type="domain" description="HTH tetR-type" evidence="5">
    <location>
        <begin position="18"/>
        <end position="78"/>
    </location>
</feature>
<accession>A0A1I5ZGY1</accession>
<dbReference type="Gene3D" id="1.10.357.10">
    <property type="entry name" value="Tetracycline Repressor, domain 2"/>
    <property type="match status" value="2"/>
</dbReference>
<feature type="DNA-binding region" description="H-T-H motif" evidence="4">
    <location>
        <begin position="41"/>
        <end position="60"/>
    </location>
</feature>
<dbReference type="EMBL" id="FOWC01000015">
    <property type="protein sequence ID" value="SFQ55726.1"/>
    <property type="molecule type" value="Genomic_DNA"/>
</dbReference>
<dbReference type="PANTHER" id="PTHR30055:SF234">
    <property type="entry name" value="HTH-TYPE TRANSCRIPTIONAL REGULATOR BETI"/>
    <property type="match status" value="1"/>
</dbReference>
<feature type="domain" description="HTH tetR-type" evidence="5">
    <location>
        <begin position="212"/>
        <end position="272"/>
    </location>
</feature>
<keyword evidence="1" id="KW-0805">Transcription regulation</keyword>
<dbReference type="Gene3D" id="1.10.10.60">
    <property type="entry name" value="Homeodomain-like"/>
    <property type="match status" value="2"/>
</dbReference>
<evidence type="ECO:0000256" key="1">
    <source>
        <dbReference type="ARBA" id="ARBA00023015"/>
    </source>
</evidence>
<dbReference type="InterPro" id="IPR050109">
    <property type="entry name" value="HTH-type_TetR-like_transc_reg"/>
</dbReference>
<evidence type="ECO:0000256" key="2">
    <source>
        <dbReference type="ARBA" id="ARBA00023125"/>
    </source>
</evidence>
<dbReference type="PROSITE" id="PS50977">
    <property type="entry name" value="HTH_TETR_2"/>
    <property type="match status" value="2"/>
</dbReference>
<dbReference type="Pfam" id="PF00440">
    <property type="entry name" value="TetR_N"/>
    <property type="match status" value="2"/>
</dbReference>
<dbReference type="GO" id="GO:0003700">
    <property type="term" value="F:DNA-binding transcription factor activity"/>
    <property type="evidence" value="ECO:0007669"/>
    <property type="project" value="TreeGrafter"/>
</dbReference>
<evidence type="ECO:0000313" key="7">
    <source>
        <dbReference type="Proteomes" id="UP000199137"/>
    </source>
</evidence>
<proteinExistence type="predicted"/>
<dbReference type="Proteomes" id="UP000199137">
    <property type="component" value="Unassembled WGS sequence"/>
</dbReference>
<sequence length="392" mass="43039">MNDSIERRPMTTVRRRPANRRQLIVEAAGHRFSQQGFENVAMGDIAADVHIGASALYRHFSSKSELLCAALDAELDRLGQAITAGVSEAEDLDRNLESVAQFAVTNRRAPLLWEREARHLTAEEWSPRAANLREVRDRFIAALSGGNADEGAVLRARAALSALLSPAFHSVSLPPDAFRSSLQHLAKRILAAKLPAVGKRTVPAAARGLAPASKRELIIQAGLRIFREQTYAGTRLEDIAAEVGLSTSSLYNHVESKADILETVLLRGNGYLHVTLDDILASASDEEDALRRLVGVFASFAVRRAEVTDAMVTDLRAPGNTTEQLRQGQREYVEEWVHLFMALHPGRGRQAAHIEVQGTIMTIIDIARDRQYGCVDNLADLLTSLATQVLIY</sequence>
<dbReference type="InterPro" id="IPR001647">
    <property type="entry name" value="HTH_TetR"/>
</dbReference>
<protein>
    <submittedName>
        <fullName evidence="6">DNA-binding transcriptional regulator, AcrR family</fullName>
    </submittedName>
</protein>
<dbReference type="SUPFAM" id="SSF46689">
    <property type="entry name" value="Homeodomain-like"/>
    <property type="match status" value="2"/>
</dbReference>
<dbReference type="PRINTS" id="PR00455">
    <property type="entry name" value="HTHTETR"/>
</dbReference>
<evidence type="ECO:0000313" key="6">
    <source>
        <dbReference type="EMBL" id="SFQ55726.1"/>
    </source>
</evidence>
<feature type="DNA-binding region" description="H-T-H motif" evidence="4">
    <location>
        <begin position="235"/>
        <end position="254"/>
    </location>
</feature>
<evidence type="ECO:0000256" key="3">
    <source>
        <dbReference type="ARBA" id="ARBA00023163"/>
    </source>
</evidence>
<dbReference type="GO" id="GO:0000976">
    <property type="term" value="F:transcription cis-regulatory region binding"/>
    <property type="evidence" value="ECO:0007669"/>
    <property type="project" value="TreeGrafter"/>
</dbReference>
<organism evidence="6 7">
    <name type="scientific">Amycolatopsis rubida</name>
    <dbReference type="NCBI Taxonomy" id="112413"/>
    <lineage>
        <taxon>Bacteria</taxon>
        <taxon>Bacillati</taxon>
        <taxon>Actinomycetota</taxon>
        <taxon>Actinomycetes</taxon>
        <taxon>Pseudonocardiales</taxon>
        <taxon>Pseudonocardiaceae</taxon>
        <taxon>Amycolatopsis</taxon>
    </lineage>
</organism>
<dbReference type="InterPro" id="IPR009057">
    <property type="entry name" value="Homeodomain-like_sf"/>
</dbReference>